<feature type="domain" description="Response regulatory" evidence="8">
    <location>
        <begin position="7"/>
        <end position="126"/>
    </location>
</feature>
<dbReference type="InterPro" id="IPR002078">
    <property type="entry name" value="Sigma_54_int"/>
</dbReference>
<accession>A0A8A4U3W0</accession>
<dbReference type="SMART" id="SM00382">
    <property type="entry name" value="AAA"/>
    <property type="match status" value="1"/>
</dbReference>
<dbReference type="InterPro" id="IPR025943">
    <property type="entry name" value="Sigma_54_int_dom_ATP-bd_2"/>
</dbReference>
<keyword evidence="10" id="KW-1185">Reference proteome</keyword>
<dbReference type="Gene3D" id="1.10.8.60">
    <property type="match status" value="1"/>
</dbReference>
<evidence type="ECO:0000256" key="6">
    <source>
        <dbReference type="PROSITE-ProRule" id="PRU00169"/>
    </source>
</evidence>
<evidence type="ECO:0000313" key="9">
    <source>
        <dbReference type="EMBL" id="QTD53435.1"/>
    </source>
</evidence>
<proteinExistence type="predicted"/>
<keyword evidence="5" id="KW-0804">Transcription</keyword>
<dbReference type="RefSeq" id="WP_237383538.1">
    <property type="nucleotide sequence ID" value="NZ_CP071793.1"/>
</dbReference>
<dbReference type="GO" id="GO:0006355">
    <property type="term" value="P:regulation of DNA-templated transcription"/>
    <property type="evidence" value="ECO:0007669"/>
    <property type="project" value="InterPro"/>
</dbReference>
<dbReference type="SUPFAM" id="SSF46689">
    <property type="entry name" value="Homeodomain-like"/>
    <property type="match status" value="1"/>
</dbReference>
<dbReference type="Proteomes" id="UP000663929">
    <property type="component" value="Chromosome"/>
</dbReference>
<dbReference type="SUPFAM" id="SSF52540">
    <property type="entry name" value="P-loop containing nucleoside triphosphate hydrolases"/>
    <property type="match status" value="1"/>
</dbReference>
<dbReference type="KEGG" id="scor:J3U87_13355"/>
<dbReference type="PROSITE" id="PS50045">
    <property type="entry name" value="SIGMA54_INTERACT_4"/>
    <property type="match status" value="1"/>
</dbReference>
<reference evidence="9" key="1">
    <citation type="submission" date="2021-03" db="EMBL/GenBank/DDBJ databases">
        <title>Acanthopleuribacteraceae sp. M133.</title>
        <authorList>
            <person name="Wang G."/>
        </authorList>
    </citation>
    <scope>NUCLEOTIDE SEQUENCE</scope>
    <source>
        <strain evidence="9">M133</strain>
    </source>
</reference>
<keyword evidence="2" id="KW-0067">ATP-binding</keyword>
<dbReference type="SMART" id="SM00448">
    <property type="entry name" value="REC"/>
    <property type="match status" value="1"/>
</dbReference>
<dbReference type="PANTHER" id="PTHR32071">
    <property type="entry name" value="TRANSCRIPTIONAL REGULATORY PROTEIN"/>
    <property type="match status" value="1"/>
</dbReference>
<dbReference type="Pfam" id="PF02954">
    <property type="entry name" value="HTH_8"/>
    <property type="match status" value="1"/>
</dbReference>
<dbReference type="SUPFAM" id="SSF52172">
    <property type="entry name" value="CheY-like"/>
    <property type="match status" value="1"/>
</dbReference>
<evidence type="ECO:0000256" key="2">
    <source>
        <dbReference type="ARBA" id="ARBA00022840"/>
    </source>
</evidence>
<dbReference type="Gene3D" id="3.40.50.300">
    <property type="entry name" value="P-loop containing nucleotide triphosphate hydrolases"/>
    <property type="match status" value="1"/>
</dbReference>
<dbReference type="CDD" id="cd00009">
    <property type="entry name" value="AAA"/>
    <property type="match status" value="1"/>
</dbReference>
<dbReference type="PROSITE" id="PS00688">
    <property type="entry name" value="SIGMA54_INTERACT_3"/>
    <property type="match status" value="1"/>
</dbReference>
<evidence type="ECO:0000256" key="3">
    <source>
        <dbReference type="ARBA" id="ARBA00023015"/>
    </source>
</evidence>
<dbReference type="PROSITE" id="PS50110">
    <property type="entry name" value="RESPONSE_REGULATORY"/>
    <property type="match status" value="1"/>
</dbReference>
<keyword evidence="3" id="KW-0805">Transcription regulation</keyword>
<dbReference type="Gene3D" id="3.40.50.2300">
    <property type="match status" value="1"/>
</dbReference>
<organism evidence="9 10">
    <name type="scientific">Sulfidibacter corallicola</name>
    <dbReference type="NCBI Taxonomy" id="2818388"/>
    <lineage>
        <taxon>Bacteria</taxon>
        <taxon>Pseudomonadati</taxon>
        <taxon>Acidobacteriota</taxon>
        <taxon>Holophagae</taxon>
        <taxon>Acanthopleuribacterales</taxon>
        <taxon>Acanthopleuribacteraceae</taxon>
        <taxon>Sulfidibacter</taxon>
    </lineage>
</organism>
<gene>
    <name evidence="9" type="ORF">J3U87_13355</name>
</gene>
<name>A0A8A4U3W0_SULCO</name>
<evidence type="ECO:0000256" key="1">
    <source>
        <dbReference type="ARBA" id="ARBA00022741"/>
    </source>
</evidence>
<dbReference type="GO" id="GO:0005524">
    <property type="term" value="F:ATP binding"/>
    <property type="evidence" value="ECO:0007669"/>
    <property type="project" value="UniProtKB-KW"/>
</dbReference>
<dbReference type="FunFam" id="3.40.50.300:FF:000006">
    <property type="entry name" value="DNA-binding transcriptional regulator NtrC"/>
    <property type="match status" value="1"/>
</dbReference>
<dbReference type="EMBL" id="CP071793">
    <property type="protein sequence ID" value="QTD53435.1"/>
    <property type="molecule type" value="Genomic_DNA"/>
</dbReference>
<dbReference type="InterPro" id="IPR058031">
    <property type="entry name" value="AAA_lid_NorR"/>
</dbReference>
<dbReference type="InterPro" id="IPR009057">
    <property type="entry name" value="Homeodomain-like_sf"/>
</dbReference>
<dbReference type="InterPro" id="IPR002197">
    <property type="entry name" value="HTH_Fis"/>
</dbReference>
<evidence type="ECO:0000256" key="5">
    <source>
        <dbReference type="ARBA" id="ARBA00023163"/>
    </source>
</evidence>
<dbReference type="Pfam" id="PF25601">
    <property type="entry name" value="AAA_lid_14"/>
    <property type="match status" value="1"/>
</dbReference>
<dbReference type="InterPro" id="IPR001789">
    <property type="entry name" value="Sig_transdc_resp-reg_receiver"/>
</dbReference>
<evidence type="ECO:0000259" key="8">
    <source>
        <dbReference type="PROSITE" id="PS50110"/>
    </source>
</evidence>
<dbReference type="InterPro" id="IPR003593">
    <property type="entry name" value="AAA+_ATPase"/>
</dbReference>
<keyword evidence="4" id="KW-0238">DNA-binding</keyword>
<evidence type="ECO:0000256" key="4">
    <source>
        <dbReference type="ARBA" id="ARBA00023125"/>
    </source>
</evidence>
<feature type="domain" description="Sigma-54 factor interaction" evidence="7">
    <location>
        <begin position="153"/>
        <end position="382"/>
    </location>
</feature>
<dbReference type="Gene3D" id="1.10.10.60">
    <property type="entry name" value="Homeodomain-like"/>
    <property type="match status" value="1"/>
</dbReference>
<dbReference type="PROSITE" id="PS00676">
    <property type="entry name" value="SIGMA54_INTERACT_2"/>
    <property type="match status" value="1"/>
</dbReference>
<dbReference type="GO" id="GO:0000160">
    <property type="term" value="P:phosphorelay signal transduction system"/>
    <property type="evidence" value="ECO:0007669"/>
    <property type="project" value="InterPro"/>
</dbReference>
<dbReference type="InterPro" id="IPR011006">
    <property type="entry name" value="CheY-like_superfamily"/>
</dbReference>
<dbReference type="PRINTS" id="PR01590">
    <property type="entry name" value="HTHFIS"/>
</dbReference>
<dbReference type="InterPro" id="IPR027417">
    <property type="entry name" value="P-loop_NTPase"/>
</dbReference>
<dbReference type="AlphaFoldDB" id="A0A8A4U3W0"/>
<protein>
    <submittedName>
        <fullName evidence="9">Sigma-54-dependent Fis family transcriptional regulator</fullName>
    </submittedName>
</protein>
<dbReference type="Pfam" id="PF00072">
    <property type="entry name" value="Response_reg"/>
    <property type="match status" value="1"/>
</dbReference>
<keyword evidence="6" id="KW-0597">Phosphoprotein</keyword>
<keyword evidence="1" id="KW-0547">Nucleotide-binding</keyword>
<evidence type="ECO:0000313" key="10">
    <source>
        <dbReference type="Proteomes" id="UP000663929"/>
    </source>
</evidence>
<evidence type="ECO:0000259" key="7">
    <source>
        <dbReference type="PROSITE" id="PS50045"/>
    </source>
</evidence>
<sequence length="464" mass="51211">MSSGHPRILIADDKEEVLRALRLLLKSEGYRTELAGSPGEVCAKLERSRFDLALIDMNYTRDTTSGEEGLDLLAVLRMADADLPIVVMTAYATVNLAVSALQRGARDFVEKPWDNQRLLSIVKNQLALGRVNRRNRHLQQENRLLVRDREDGMIARSPAMNRVLDLIERVAPTDANILITGEHGTGKGLTARALHAGSDRAGEMMITVNTGALSDSLFESELFGHTKGAFTDARTAREGRFKRADGGTLFLDEIGNISLPLQAKLLRVIETGEFEPLGSSRTEAVDVRLLSATNADLGAMAREGSYREDLLFRLNTIEIRLPPLRARHDDIIPLAESFLERHAAKYQKAGIELSPEARSELLAHSWPGNVRELDHAIQRGVLLARGFSITAADLGLVAPATKSAATATRPNLEHMTLDQAERHLIERALFRTDGNIKAAARELGLGRSSLYRRMEKYKLDPHAG</sequence>
<dbReference type="Pfam" id="PF00158">
    <property type="entry name" value="Sigma54_activat"/>
    <property type="match status" value="1"/>
</dbReference>
<dbReference type="InterPro" id="IPR025944">
    <property type="entry name" value="Sigma_54_int_dom_CS"/>
</dbReference>
<dbReference type="GO" id="GO:0043565">
    <property type="term" value="F:sequence-specific DNA binding"/>
    <property type="evidence" value="ECO:0007669"/>
    <property type="project" value="InterPro"/>
</dbReference>
<feature type="modified residue" description="4-aspartylphosphate" evidence="6">
    <location>
        <position position="56"/>
    </location>
</feature>